<dbReference type="PANTHER" id="PTHR23501:SF199">
    <property type="entry name" value="MFS EFFLUX TRANSPORTER INPD-RELATED"/>
    <property type="match status" value="1"/>
</dbReference>
<evidence type="ECO:0000256" key="5">
    <source>
        <dbReference type="SAM" id="Phobius"/>
    </source>
</evidence>
<feature type="transmembrane region" description="Helical" evidence="5">
    <location>
        <begin position="51"/>
        <end position="73"/>
    </location>
</feature>
<dbReference type="Pfam" id="PF07690">
    <property type="entry name" value="MFS_1"/>
    <property type="match status" value="1"/>
</dbReference>
<feature type="transmembrane region" description="Helical" evidence="5">
    <location>
        <begin position="428"/>
        <end position="452"/>
    </location>
</feature>
<dbReference type="GO" id="GO:0005886">
    <property type="term" value="C:plasma membrane"/>
    <property type="evidence" value="ECO:0007669"/>
    <property type="project" value="TreeGrafter"/>
</dbReference>
<feature type="transmembrane region" description="Helical" evidence="5">
    <location>
        <begin position="179"/>
        <end position="204"/>
    </location>
</feature>
<evidence type="ECO:0000256" key="1">
    <source>
        <dbReference type="ARBA" id="ARBA00004141"/>
    </source>
</evidence>
<comment type="subcellular location">
    <subcellularLocation>
        <location evidence="1">Membrane</location>
        <topology evidence="1">Multi-pass membrane protein</topology>
    </subcellularLocation>
</comment>
<reference evidence="6 7" key="1">
    <citation type="submission" date="2016-03" db="EMBL/GenBank/DDBJ databases">
        <authorList>
            <person name="Ploux O."/>
        </authorList>
    </citation>
    <scope>NUCLEOTIDE SEQUENCE [LARGE SCALE GENOMIC DNA]</scope>
    <source>
        <strain evidence="6 7">UAMH 11012</strain>
    </source>
</reference>
<gene>
    <name evidence="6" type="ORF">PAC_16275</name>
</gene>
<feature type="transmembrane region" description="Helical" evidence="5">
    <location>
        <begin position="365"/>
        <end position="383"/>
    </location>
</feature>
<feature type="transmembrane region" description="Helical" evidence="5">
    <location>
        <begin position="123"/>
        <end position="142"/>
    </location>
</feature>
<sequence>MSQSHIDSTAADEPRAVTSILQEKDNGGVELPLDEQNREQLQLNDLVSNHGMFSISFMTVALMSAVFLVALDVNILATAIPRITTEFHSIDDVSWYGIAYSLPKMALQPTYGRIYGSFSYKHVFCCTIVIFSLVCHPLLLLIHCAQRAEAREQRSEAPGYFVHANFIAGFHLPRSKLPIYLALLSSMFMVASCIGPVIGGVFASSSLTWRFCFWINIPIGAVSIIITAFAFPTPARAATKLPLREKLGSLDPLGTSLLIGSVSSLVLALQWRSGQLPWGDSRMRRKERALIPLRFLTQRSIAVGSIATACYMMAMNTLTYYLPFYFQASKDLSPRMSGIYILALAVPEGLAGVTSGIAVTMTGMYVPFMMVSGIILAVGSGLLTTLEPGSGLGQIIGYQIVASIGFGLGIQLPLTAMRNVLDEKDIPIANALVVFSQGLGTSLSLSIAQTIFINSLSSRLETQLSTAEAKRIITLGAAKVNGNYLPLELVPFIAAAYSYAVRCTFYLAVAAAGVVAIGNCMMERKRLERAHKEQGQDV</sequence>
<feature type="transmembrane region" description="Helical" evidence="5">
    <location>
        <begin position="499"/>
        <end position="522"/>
    </location>
</feature>
<dbReference type="STRING" id="576137.A0A1L7XMY8"/>
<dbReference type="GO" id="GO:0022857">
    <property type="term" value="F:transmembrane transporter activity"/>
    <property type="evidence" value="ECO:0007669"/>
    <property type="project" value="InterPro"/>
</dbReference>
<evidence type="ECO:0000256" key="4">
    <source>
        <dbReference type="ARBA" id="ARBA00023136"/>
    </source>
</evidence>
<evidence type="ECO:0000256" key="3">
    <source>
        <dbReference type="ARBA" id="ARBA00022989"/>
    </source>
</evidence>
<protein>
    <submittedName>
        <fullName evidence="6">Related to aflatoxin efflux pump AFLT</fullName>
    </submittedName>
</protein>
<dbReference type="SUPFAM" id="SSF103473">
    <property type="entry name" value="MFS general substrate transporter"/>
    <property type="match status" value="1"/>
</dbReference>
<organism evidence="6 7">
    <name type="scientific">Phialocephala subalpina</name>
    <dbReference type="NCBI Taxonomy" id="576137"/>
    <lineage>
        <taxon>Eukaryota</taxon>
        <taxon>Fungi</taxon>
        <taxon>Dikarya</taxon>
        <taxon>Ascomycota</taxon>
        <taxon>Pezizomycotina</taxon>
        <taxon>Leotiomycetes</taxon>
        <taxon>Helotiales</taxon>
        <taxon>Mollisiaceae</taxon>
        <taxon>Phialocephala</taxon>
        <taxon>Phialocephala fortinii species complex</taxon>
    </lineage>
</organism>
<dbReference type="OrthoDB" id="10021397at2759"/>
<feature type="transmembrane region" description="Helical" evidence="5">
    <location>
        <begin position="211"/>
        <end position="232"/>
    </location>
</feature>
<feature type="transmembrane region" description="Helical" evidence="5">
    <location>
        <begin position="339"/>
        <end position="358"/>
    </location>
</feature>
<accession>A0A1L7XMY8</accession>
<evidence type="ECO:0000313" key="6">
    <source>
        <dbReference type="EMBL" id="CZR66374.1"/>
    </source>
</evidence>
<dbReference type="InterPro" id="IPR011701">
    <property type="entry name" value="MFS"/>
</dbReference>
<dbReference type="AlphaFoldDB" id="A0A1L7XMY8"/>
<keyword evidence="3 5" id="KW-1133">Transmembrane helix</keyword>
<keyword evidence="7" id="KW-1185">Reference proteome</keyword>
<dbReference type="InterPro" id="IPR036259">
    <property type="entry name" value="MFS_trans_sf"/>
</dbReference>
<dbReference type="Gene3D" id="1.20.1250.20">
    <property type="entry name" value="MFS general substrate transporter like domains"/>
    <property type="match status" value="1"/>
</dbReference>
<feature type="transmembrane region" description="Helical" evidence="5">
    <location>
        <begin position="395"/>
        <end position="416"/>
    </location>
</feature>
<evidence type="ECO:0000256" key="2">
    <source>
        <dbReference type="ARBA" id="ARBA00022692"/>
    </source>
</evidence>
<dbReference type="PANTHER" id="PTHR23501">
    <property type="entry name" value="MAJOR FACILITATOR SUPERFAMILY"/>
    <property type="match status" value="1"/>
</dbReference>
<feature type="transmembrane region" description="Helical" evidence="5">
    <location>
        <begin position="252"/>
        <end position="271"/>
    </location>
</feature>
<keyword evidence="2 5" id="KW-0812">Transmembrane</keyword>
<dbReference type="Proteomes" id="UP000184330">
    <property type="component" value="Unassembled WGS sequence"/>
</dbReference>
<keyword evidence="4 5" id="KW-0472">Membrane</keyword>
<dbReference type="EMBL" id="FJOG01000036">
    <property type="protein sequence ID" value="CZR66374.1"/>
    <property type="molecule type" value="Genomic_DNA"/>
</dbReference>
<proteinExistence type="predicted"/>
<name>A0A1L7XMY8_9HELO</name>
<feature type="transmembrane region" description="Helical" evidence="5">
    <location>
        <begin position="291"/>
        <end position="314"/>
    </location>
</feature>
<evidence type="ECO:0000313" key="7">
    <source>
        <dbReference type="Proteomes" id="UP000184330"/>
    </source>
</evidence>